<accession>A0A3M4K1I8</accession>
<name>A0A3M4K1I8_PSESF</name>
<dbReference type="InterPro" id="IPR015679">
    <property type="entry name" value="PLipase_D_fam"/>
</dbReference>
<organism evidence="7 8">
    <name type="scientific">Pseudomonas syringae pv. actinidiae</name>
    <dbReference type="NCBI Taxonomy" id="103796"/>
    <lineage>
        <taxon>Bacteria</taxon>
        <taxon>Pseudomonadati</taxon>
        <taxon>Pseudomonadota</taxon>
        <taxon>Gammaproteobacteria</taxon>
        <taxon>Pseudomonadales</taxon>
        <taxon>Pseudomonadaceae</taxon>
        <taxon>Pseudomonas</taxon>
        <taxon>Pseudomonas syringae</taxon>
    </lineage>
</organism>
<dbReference type="GO" id="GO:0009395">
    <property type="term" value="P:phospholipid catabolic process"/>
    <property type="evidence" value="ECO:0007669"/>
    <property type="project" value="TreeGrafter"/>
</dbReference>
<gene>
    <name evidence="7" type="ORF">ALQ07_200014</name>
</gene>
<feature type="domain" description="PLD phosphodiesterase" evidence="6">
    <location>
        <begin position="540"/>
        <end position="567"/>
    </location>
</feature>
<reference evidence="7 8" key="1">
    <citation type="submission" date="2018-08" db="EMBL/GenBank/DDBJ databases">
        <title>Recombination of ecologically and evolutionarily significant loci maintains genetic cohesion in the Pseudomonas syringae species complex.</title>
        <authorList>
            <person name="Dillon M."/>
            <person name="Thakur S."/>
            <person name="Almeida R.N.D."/>
            <person name="Weir B.S."/>
            <person name="Guttman D.S."/>
        </authorList>
    </citation>
    <scope>NUCLEOTIDE SEQUENCE [LARGE SCALE GENOMIC DNA]</scope>
    <source>
        <strain evidence="7 8">ICMP 19074</strain>
    </source>
</reference>
<dbReference type="SUPFAM" id="SSF56024">
    <property type="entry name" value="Phospholipase D/nuclease"/>
    <property type="match status" value="2"/>
</dbReference>
<dbReference type="InterPro" id="IPR001736">
    <property type="entry name" value="PLipase_D/transphosphatidylase"/>
</dbReference>
<sequence length="655" mass="74307">MSTSKSITSPIAICKRKEVNLNLPWFVECTEYGPAPATFEPLVNGERAFGALYDAIMKANVCIDYVCWGFQPSMYFKRTSNTDDLCIGDLLIKKSKEGVKVRVICWYMHLAQFMENPTPGDNTISWFEKGRQNRDDEQRKLDQNWYLKTRLKNTGANNGVIELIQREWDLLWYGRDKTLVVDNIEFVTRGFGYIERVEIAWQLLVNGEDQNGSINNKFQSTVAMSAAPTHHQKMVLIDYENPDEAVGFVMGHNTLDAYWDKDDHSYTRKGAREGRNGQTPRQDISSKVTGPILAHLNDNFCEAWDRETGGNLLASRAALFTQLRPRRDAGAPIMAQLLRTQQQDGVHDIRKLYLKATNNVTNYIYMENQYFRWEPIASAIKTAVQKQQIGGRNHAEHGSIHVFVVTNSSDEGMGDGSMNTYRMLESLGRKDVLPGIAKLERNEALDRELDAAKLKTINARQSLAALDDPRIKQAYIKPQLLEKLKTDRQAEVDAAQKNQEELEAAMPLAKSKHINFTEIPGLKVHICTLVAPDSPPDDWMPVYIHSKVTIIDDVFTTLGSANINIRSMEVDSELNICHEHPGLSKELRQKLWSIHTNNMGAQDDVEDAFTNWKDIIDENNARKIKNIGGSILEALPPRASLIEFYRESTARTNLD</sequence>
<evidence type="ECO:0000256" key="3">
    <source>
        <dbReference type="ARBA" id="ARBA00022801"/>
    </source>
</evidence>
<dbReference type="Gene3D" id="3.30.870.10">
    <property type="entry name" value="Endonuclease Chain A"/>
    <property type="match status" value="2"/>
</dbReference>
<dbReference type="Pfam" id="PF13091">
    <property type="entry name" value="PLDc_2"/>
    <property type="match status" value="1"/>
</dbReference>
<comment type="catalytic activity">
    <reaction evidence="1">
        <text>a 1,2-diacyl-sn-glycero-3-phosphocholine + H2O = a 1,2-diacyl-sn-glycero-3-phosphate + choline + H(+)</text>
        <dbReference type="Rhea" id="RHEA:14445"/>
        <dbReference type="ChEBI" id="CHEBI:15354"/>
        <dbReference type="ChEBI" id="CHEBI:15377"/>
        <dbReference type="ChEBI" id="CHEBI:15378"/>
        <dbReference type="ChEBI" id="CHEBI:57643"/>
        <dbReference type="ChEBI" id="CHEBI:58608"/>
        <dbReference type="EC" id="3.1.4.4"/>
    </reaction>
</comment>
<keyword evidence="3" id="KW-0378">Hydrolase</keyword>
<dbReference type="PANTHER" id="PTHR18896">
    <property type="entry name" value="PHOSPHOLIPASE D"/>
    <property type="match status" value="1"/>
</dbReference>
<dbReference type="SMART" id="SM00155">
    <property type="entry name" value="PLDc"/>
    <property type="match status" value="2"/>
</dbReference>
<evidence type="ECO:0000256" key="5">
    <source>
        <dbReference type="SAM" id="Coils"/>
    </source>
</evidence>
<dbReference type="InterPro" id="IPR025202">
    <property type="entry name" value="PLD-like_dom"/>
</dbReference>
<proteinExistence type="predicted"/>
<dbReference type="EMBL" id="RBRB01000447">
    <property type="protein sequence ID" value="RMQ23090.1"/>
    <property type="molecule type" value="Genomic_DNA"/>
</dbReference>
<protein>
    <recommendedName>
        <fullName evidence="6">PLD phosphodiesterase domain-containing protein</fullName>
    </recommendedName>
</protein>
<keyword evidence="4" id="KW-0443">Lipid metabolism</keyword>
<dbReference type="RefSeq" id="WP_017703277.1">
    <property type="nucleotide sequence ID" value="NZ_RBRB01000447.1"/>
</dbReference>
<evidence type="ECO:0000259" key="6">
    <source>
        <dbReference type="PROSITE" id="PS50035"/>
    </source>
</evidence>
<feature type="coiled-coil region" evidence="5">
    <location>
        <begin position="481"/>
        <end position="512"/>
    </location>
</feature>
<evidence type="ECO:0000256" key="1">
    <source>
        <dbReference type="ARBA" id="ARBA00000798"/>
    </source>
</evidence>
<evidence type="ECO:0000256" key="2">
    <source>
        <dbReference type="ARBA" id="ARBA00022737"/>
    </source>
</evidence>
<comment type="caution">
    <text evidence="7">The sequence shown here is derived from an EMBL/GenBank/DDBJ whole genome shotgun (WGS) entry which is preliminary data.</text>
</comment>
<dbReference type="PROSITE" id="PS50035">
    <property type="entry name" value="PLD"/>
    <property type="match status" value="1"/>
</dbReference>
<dbReference type="AlphaFoldDB" id="A0A3M4K1I8"/>
<evidence type="ECO:0000256" key="4">
    <source>
        <dbReference type="ARBA" id="ARBA00023098"/>
    </source>
</evidence>
<dbReference type="GO" id="GO:0004630">
    <property type="term" value="F:phospholipase D activity"/>
    <property type="evidence" value="ECO:0007669"/>
    <property type="project" value="UniProtKB-EC"/>
</dbReference>
<dbReference type="Proteomes" id="UP000273140">
    <property type="component" value="Unassembled WGS sequence"/>
</dbReference>
<keyword evidence="5" id="KW-0175">Coiled coil</keyword>
<evidence type="ECO:0000313" key="8">
    <source>
        <dbReference type="Proteomes" id="UP000273140"/>
    </source>
</evidence>
<keyword evidence="2" id="KW-0677">Repeat</keyword>
<dbReference type="PANTHER" id="PTHR18896:SF76">
    <property type="entry name" value="PHOSPHOLIPASE"/>
    <property type="match status" value="1"/>
</dbReference>
<evidence type="ECO:0000313" key="7">
    <source>
        <dbReference type="EMBL" id="RMQ23090.1"/>
    </source>
</evidence>